<organism evidence="1 2">
    <name type="scientific">Moniliophthora roreri</name>
    <name type="common">Frosty pod rot fungus</name>
    <name type="synonym">Monilia roreri</name>
    <dbReference type="NCBI Taxonomy" id="221103"/>
    <lineage>
        <taxon>Eukaryota</taxon>
        <taxon>Fungi</taxon>
        <taxon>Dikarya</taxon>
        <taxon>Basidiomycota</taxon>
        <taxon>Agaricomycotina</taxon>
        <taxon>Agaricomycetes</taxon>
        <taxon>Agaricomycetidae</taxon>
        <taxon>Agaricales</taxon>
        <taxon>Marasmiineae</taxon>
        <taxon>Marasmiaceae</taxon>
        <taxon>Moniliophthora</taxon>
    </lineage>
</organism>
<sequence length="359" mass="41633">MAFEGCSNFTINAEQVSNVHGDQTNITYQVQGNLMQQTRREWTRWDDYKYIQPCNVYLTRPLASAMEVERDEEHITWKEFRRKDGTTFKQDFNKFTHIRSPHVAQLFGYSDNQSGSLALIFYNALIPLSRVILNNNILSPLLLAYFQHQLTLWKPDEEIDIGDLWIDPRSDELHLGPHVQIPFYRGWMLLSYPSNSMLNGQLPPLSIQTYSDIGTTFDYLTRTVHPVNIILGITGSSRAFWQELTDEDAGSIFQTLSDTVFHQSSQNIIARVPVEVRDRTYYYLWSADISSDAMTESLDVMEDGSVRFTVMPMDIQCVDEISLQYFSSSFAELAYPWMTQAHRVFTQLGIDEDEWDEYS</sequence>
<dbReference type="AlphaFoldDB" id="A0A0W0G557"/>
<comment type="caution">
    <text evidence="1">The sequence shown here is derived from an EMBL/GenBank/DDBJ whole genome shotgun (WGS) entry which is preliminary data.</text>
</comment>
<gene>
    <name evidence="1" type="ORF">WG66_3742</name>
</gene>
<dbReference type="Proteomes" id="UP000054988">
    <property type="component" value="Unassembled WGS sequence"/>
</dbReference>
<protein>
    <submittedName>
        <fullName evidence="1">Uncharacterized protein</fullName>
    </submittedName>
</protein>
<evidence type="ECO:0000313" key="2">
    <source>
        <dbReference type="Proteomes" id="UP000054988"/>
    </source>
</evidence>
<name>A0A0W0G557_MONRR</name>
<proteinExistence type="predicted"/>
<accession>A0A0W0G557</accession>
<dbReference type="EMBL" id="LATX01001111">
    <property type="protein sequence ID" value="KTB43683.1"/>
    <property type="molecule type" value="Genomic_DNA"/>
</dbReference>
<reference evidence="1 2" key="1">
    <citation type="submission" date="2015-12" db="EMBL/GenBank/DDBJ databases">
        <title>Draft genome sequence of Moniliophthora roreri, the causal agent of frosty pod rot of cacao.</title>
        <authorList>
            <person name="Aime M.C."/>
            <person name="Diaz-Valderrama J.R."/>
            <person name="Kijpornyongpan T."/>
            <person name="Phillips-Mora W."/>
        </authorList>
    </citation>
    <scope>NUCLEOTIDE SEQUENCE [LARGE SCALE GENOMIC DNA]</scope>
    <source>
        <strain evidence="1 2">MCA 2952</strain>
    </source>
</reference>
<evidence type="ECO:0000313" key="1">
    <source>
        <dbReference type="EMBL" id="KTB43683.1"/>
    </source>
</evidence>